<feature type="region of interest" description="Disordered" evidence="6">
    <location>
        <begin position="4293"/>
        <end position="4319"/>
    </location>
</feature>
<feature type="region of interest" description="Disordered" evidence="6">
    <location>
        <begin position="4137"/>
        <end position="4186"/>
    </location>
</feature>
<dbReference type="GO" id="GO:0005524">
    <property type="term" value="F:ATP binding"/>
    <property type="evidence" value="ECO:0007669"/>
    <property type="project" value="UniProtKB-UniRule"/>
</dbReference>
<dbReference type="InterPro" id="IPR000719">
    <property type="entry name" value="Prot_kinase_dom"/>
</dbReference>
<dbReference type="VEuPathDB" id="FungiDB:PC110_g1415"/>
<feature type="domain" description="Protein kinase" evidence="7">
    <location>
        <begin position="4321"/>
        <end position="4592"/>
    </location>
</feature>
<evidence type="ECO:0000256" key="4">
    <source>
        <dbReference type="PROSITE-ProRule" id="PRU00259"/>
    </source>
</evidence>
<dbReference type="Proteomes" id="UP000688947">
    <property type="component" value="Unassembled WGS sequence"/>
</dbReference>
<name>A0A8T1UZ76_9STRA</name>
<feature type="repeat" description="ARM" evidence="4">
    <location>
        <begin position="666"/>
        <end position="710"/>
    </location>
</feature>
<feature type="repeat" description="ARM" evidence="4">
    <location>
        <begin position="461"/>
        <end position="503"/>
    </location>
</feature>
<proteinExistence type="predicted"/>
<dbReference type="PROSITE" id="PS50176">
    <property type="entry name" value="ARM_REPEAT"/>
    <property type="match status" value="25"/>
</dbReference>
<feature type="repeat" description="ARM" evidence="4">
    <location>
        <begin position="1710"/>
        <end position="1752"/>
    </location>
</feature>
<feature type="repeat" description="ARM" evidence="4">
    <location>
        <begin position="584"/>
        <end position="626"/>
    </location>
</feature>
<keyword evidence="2" id="KW-0677">Repeat</keyword>
<feature type="repeat" description="ARM" evidence="4">
    <location>
        <begin position="3131"/>
        <end position="3175"/>
    </location>
</feature>
<gene>
    <name evidence="8" type="ORF">JG687_00002152</name>
</gene>
<comment type="caution">
    <text evidence="8">The sequence shown here is derived from an EMBL/GenBank/DDBJ whole genome shotgun (WGS) entry which is preliminary data.</text>
</comment>
<feature type="repeat" description="ARM" evidence="4">
    <location>
        <begin position="377"/>
        <end position="421"/>
    </location>
</feature>
<feature type="repeat" description="ARM" evidence="4">
    <location>
        <begin position="3629"/>
        <end position="3661"/>
    </location>
</feature>
<evidence type="ECO:0000256" key="5">
    <source>
        <dbReference type="PROSITE-ProRule" id="PRU10141"/>
    </source>
</evidence>
<feature type="repeat" description="ARM" evidence="4">
    <location>
        <begin position="832"/>
        <end position="874"/>
    </location>
</feature>
<dbReference type="SMART" id="SM00220">
    <property type="entry name" value="S_TKc"/>
    <property type="match status" value="1"/>
</dbReference>
<feature type="repeat" description="ARM" evidence="4">
    <location>
        <begin position="2505"/>
        <end position="2548"/>
    </location>
</feature>
<dbReference type="PROSITE" id="PS00107">
    <property type="entry name" value="PROTEIN_KINASE_ATP"/>
    <property type="match status" value="1"/>
</dbReference>
<dbReference type="GO" id="GO:0071562">
    <property type="term" value="P:nucleus-vacuole junction assembly"/>
    <property type="evidence" value="ECO:0007669"/>
    <property type="project" value="InterPro"/>
</dbReference>
<feature type="compositionally biased region" description="Low complexity" evidence="6">
    <location>
        <begin position="4230"/>
        <end position="4241"/>
    </location>
</feature>
<feature type="repeat" description="ARM" evidence="4">
    <location>
        <begin position="873"/>
        <end position="915"/>
    </location>
</feature>
<feature type="repeat" description="ARM" evidence="4">
    <location>
        <begin position="709"/>
        <end position="751"/>
    </location>
</feature>
<keyword evidence="5" id="KW-0067">ATP-binding</keyword>
<dbReference type="GO" id="GO:0012505">
    <property type="term" value="C:endomembrane system"/>
    <property type="evidence" value="ECO:0007669"/>
    <property type="project" value="UniProtKB-SubCell"/>
</dbReference>
<dbReference type="InterPro" id="IPR045156">
    <property type="entry name" value="Vac8"/>
</dbReference>
<dbReference type="Pfam" id="PF00069">
    <property type="entry name" value="Pkinase"/>
    <property type="match status" value="1"/>
</dbReference>
<dbReference type="Pfam" id="PF00514">
    <property type="entry name" value="Arm"/>
    <property type="match status" value="10"/>
</dbReference>
<feature type="repeat" description="ARM" evidence="4">
    <location>
        <begin position="2878"/>
        <end position="2906"/>
    </location>
</feature>
<dbReference type="CDD" id="cd06623">
    <property type="entry name" value="PKc_MAPKK_plant_like"/>
    <property type="match status" value="1"/>
</dbReference>
<accession>A0A8T1UZ76</accession>
<feature type="compositionally biased region" description="Basic and acidic residues" evidence="6">
    <location>
        <begin position="4608"/>
        <end position="4623"/>
    </location>
</feature>
<feature type="repeat" description="ARM" evidence="4">
    <location>
        <begin position="3215"/>
        <end position="3257"/>
    </location>
</feature>
<dbReference type="OrthoDB" id="1683831at2759"/>
<feature type="binding site" evidence="5">
    <location>
        <position position="4350"/>
    </location>
    <ligand>
        <name>ATP</name>
        <dbReference type="ChEBI" id="CHEBI:30616"/>
    </ligand>
</feature>
<dbReference type="EMBL" id="JAENGZ010000056">
    <property type="protein sequence ID" value="KAG6971261.1"/>
    <property type="molecule type" value="Genomic_DNA"/>
</dbReference>
<feature type="repeat" description="ARM" evidence="4">
    <location>
        <begin position="1043"/>
        <end position="1077"/>
    </location>
</feature>
<evidence type="ECO:0000256" key="2">
    <source>
        <dbReference type="ARBA" id="ARBA00022737"/>
    </source>
</evidence>
<dbReference type="PANTHER" id="PTHR47249">
    <property type="entry name" value="VACUOLAR PROTEIN 8"/>
    <property type="match status" value="1"/>
</dbReference>
<feature type="repeat" description="ARM" evidence="4">
    <location>
        <begin position="2215"/>
        <end position="2257"/>
    </location>
</feature>
<protein>
    <recommendedName>
        <fullName evidence="7">Protein kinase domain-containing protein</fullName>
    </recommendedName>
</protein>
<feature type="repeat" description="ARM" evidence="4">
    <location>
        <begin position="1292"/>
        <end position="1334"/>
    </location>
</feature>
<dbReference type="InterPro" id="IPR004155">
    <property type="entry name" value="PBS_lyase_HEAT"/>
</dbReference>
<evidence type="ECO:0000313" key="9">
    <source>
        <dbReference type="Proteomes" id="UP000688947"/>
    </source>
</evidence>
<dbReference type="SMART" id="SM00185">
    <property type="entry name" value="ARM"/>
    <property type="match status" value="80"/>
</dbReference>
<evidence type="ECO:0000256" key="1">
    <source>
        <dbReference type="ARBA" id="ARBA00004308"/>
    </source>
</evidence>
<feature type="repeat" description="ARM" evidence="4">
    <location>
        <begin position="2547"/>
        <end position="2589"/>
    </location>
</feature>
<feature type="repeat" description="ARM" evidence="4">
    <location>
        <begin position="543"/>
        <end position="585"/>
    </location>
</feature>
<dbReference type="InterPro" id="IPR002110">
    <property type="entry name" value="Ankyrin_rpt"/>
</dbReference>
<feature type="compositionally biased region" description="Basic and acidic residues" evidence="6">
    <location>
        <begin position="4143"/>
        <end position="4174"/>
    </location>
</feature>
<feature type="repeat" description="ARM" evidence="4">
    <location>
        <begin position="132"/>
        <end position="174"/>
    </location>
</feature>
<feature type="region of interest" description="Disordered" evidence="6">
    <location>
        <begin position="4206"/>
        <end position="4244"/>
    </location>
</feature>
<dbReference type="SMART" id="SM00248">
    <property type="entry name" value="ANK"/>
    <property type="match status" value="3"/>
</dbReference>
<sequence length="4712" mass="510486">MSKVLEQLIARGRRERKPTEQRDVAFSLAEISTNAELHEKMVSKGVVKALLTLILQSSDPEALRLACLCMANVASCPASRVRIVEDGVLPPLVKFFKDEENENDAVAKQYVAMTIGNLAAEPENHEEIVQLGTIEPLVKLLDPEIVHSGVYCAFALANLSVNNEYRPQIVEEGAIPRLIALACCKELSAQRQSLACLRGICISPGNRVVVVKEGMLDPLVLMARSDEPDIQREVAAAFCALSATPENKVEISDRALLTIISLSLSGDPAVEEYACSTIANLTELHELHDKLLRENGLASIMALAVARDLNTRSEACRCLANLTANEEVQSALMKEGVLQPLAAALVLNHHVCQRYAALALANLSTTASYQVQIVGLGTITPLIALAQAFDRELEARRYAVLAIANLAAMKANHPALVEAGCLLSLFSLASTADALSQYYVAFALANFASNEQNHTRMVEEGGLQPIITLASSEDTDVHHQAVAALRGLGVSEANKVKILQEGGLEPLVLLLQSDDLEILRETCAALCNLSVSEETKYEIAKSGAVAPLIAHSQSEDMELARQSCATLANLAEVEENQEKICADGGVPPLIAMMRSQFVEVQREAGRALGNLSAFQLNHEDIIEHGGHQLLISYLLSPDMASQRVGALGICNLATNPAIRELLMESGAMEPLMSLARSEDVELEIQRFAILAIANLATCVENHRAIVEEGSLPLLISLSSAPDEEVRQYAAFALVKVALNADLRKQITEEGGLEPVLFLARTQSSDLQADVLPAICTLSFADANKSDICKCGGLPPILSALKNADVGVQRQALCAVANLAEDVENQSHLVANGAIPPVVEALQHGGIVAQREAARALGNLSANCDFAEVILRQGAAPPLIQLLGSEVVDCQRMAAMALCNLGTNVNNQPKLLTQGVLPPVLARIEEALDPRSLADNDVIRYCLLVLANLAVSPSTHEQLLDKALTFLAGYAKHRDVKCRQFAIFAVGNLCSNPNNIERIVAANCLQPIISFAFPGDANVQFQAIAGLRGLSVNQAVRQQVVRLGALEPLILAASSESIEVQREVAATLSNLSLSEENKITMARGGCLPALIALASSRDSYRERQAVCALANLAEMIEGHTHKKMLEEGVLTPLYALATGADLEVKRQVSRCLALFAAKPSSQATLLRSNALRYISASAQETDDAVCRRFGTLAIGNLAVDHKNHRDLFDQGAVTALMTVDKATDLETRRALAFALNNLAANESNSAQISKLGVLRTVIALIHDADEDTHLQACFALRRMVVEAKNRTQAVSFGALPPLFKLALSESVEVQREVCAALRNLSLSEDNKVVIVLNGGLAPLLTLVHSADGEVAHQACGVLANLAEVVENQGRMVKDGVLQHIKFVLRAKSVDVQREALRTIANMSAEYAYTAEIVSAGGLAPLMAALNAPDFLSQRYAAMGIANLSTNVENITKIVQDALVPTLVALASGSLNGDLDTQRYAVFTLTNIASVRATQSVLVDAGVLPLFAELLQHADMALRNGAAFGLANFTAFSENHAVLLELGDAFLEALLRLLESQDSKCQYRAVCALRGLCVNELARRELVRRGVLRPLLALTKSEDMDVQQEVLACLCNLSLSGCVGAYPEVFIAACEMQSLVAFLCSADATYRLFGAVTLGNIAAKTEYQDELVAAGAVSPLVEVANSVDLETHRCIAFALCNLAANPDRRQMVEAMGGLPPIIQLACSDDVNDQKTAIAALRGLSNRPETRLHIVSEGGLEPLVLGARSSDVQLHREVTMTAYNLSLAEKNKLAIASSPLMGALITLMLSNDEDTAVFASASVANIAENSDTHAAIAEQRGLRFFLEFETQGAPARVAREAVKCVANLSSNYALHDLLLADGCHEFLVRAIQHADPKTRLFSVVGLGNLVSNPQNHSRVLREKVVMPLIELAVDIDHPEPRQYALLALGCIFTNEENHVPFVDNGVLPALIAALDAVNDMETRFYAAFALGKISTNESLHELIGQLSNSGGPLIKLAFDAEEANHPSAQCHAVSVLRRITNLDVNRVSMVAQHREELAAALLACARHTELLENQREAAACLCNLNLAQSNKLIVASSPALFQQLFALCSSPDVEVARNACGAAANIAENVRTHEYMIDVQAVHVGVKTMRSRHLPVYREASRLVANLMSTPEFHAVLLNEEGLAAVARVAKIEDQECQYNTALALHKLTSNFDTHRALLGSGSVQTLHMLLGAPGLDVQRQAAAALKTLTANKDNKPTLAEDGGTMLALISLLRSADATLKTMGAAGVRHLSLYAPVKMQFVHEGGLPPLFSCCAVEDDDVRLQCAGAMATLSENVLNQVQMAREGALPALLELTKASYHAEIARHISRSFANLSSNPENHLGVFSLQEFRAVFTLAQSAEEFCGRDAAMCLGNLAVTSHNQFQISELGGLVPLSDLLKSEFASTRQYATRAFYRLSAHTENQHRIVDAGALPALVARLCEIGDQEIQRCAAMSICNLSSNSSNEQKIMKAGAMRALVALLRSPSVECSKYAAMALCNLTANPANQLHLVVQDDGLDPLVDLAGSSDPECSRYASMTLANVSAHRQNRLVVVERHALRPLRALCLSPNLECQRSAALALYNVSCAQANQLKLVEAGIELALVRLAGAKDGDCKRYATMTLCNLAANSETRSAAARGGGLQALLLAAKDAADPSVRRYACIALCNLACDPLLQVQVLVHGGLAPVLALTEDGDDLESQRFAIMALSNLAANENNHDHMINRGVLKVALRLGQSKDEDIRLYAAFALANFAGNTAQCAAIGDEGGIAALIMLAHAEDSNSHTLAVSALRRLCQFSAQNRGRIVRGGGLPPLAIAGMSEELETQREVAATYCNLSLSDEYKVEIVEQGALRPLIKLAQSPDLEVARQACGALANLAEHLDTHSHFVAERSGDFLIALMKHRNEEIHREASRTIANLLSSFEHHTDMIADGLPGLVHLGLSLDPECQYNAALALRKLAPNFASHRGLVYEGGLKTLFFLLHAKELNTRRQSVLALRDLAANSEFRRKYVEEGGLNSLITFLRDVDASLQAPAVAALRHLTSSASHPEIKQQVVDEGALRPVLRCLNTNPGAKGLRDLQCQCAGLVANLSENPTNQQKIVAEGLTSALVALAKVAQDSAEILQDVSRALANLCSNEENHQAVYKQGALLSLIQLTESADDITQRYAAMGLRFLSANPTIRVHIVQESLLQPFIKLAQSPLLDYQRTAAAAFSSFSLNEENKLKLVRDGGLAQILRCCAYEDLEVKRDCVFALANVADSLEHQLDVVREGAISAMINVGAHDDARVQRDCARVFASLSITNSIKSELVRQGALPSLFRLTRSLDVTTQRFATLAICNVASSGDDKAFIVEQGAVRPLTHLIRFPDAQIQRYAALALAALALGGMGNNKLRLIEEGAVPPLIDLLRYPSADVQLCGCLALNALALGKQSVTKVSVMQSGGLLPLLALLASTDEECVRCALYCLGSLAESKDVLQKLVELGTLAHVIALTKCIDTETLRNCGYILALVVEQQTDYHDDLYREGGLDAATALACVEDMECQEYATFTLAHLASNREYQVRLVERGALRPLIAMMSVHAEPRHYAGLALLKLADNYENHLRIAEEGGIQALLRIARARSTDEELQYKASLSLGQLASNATRSLPNHTTLKTGDAVIGTSVNKMAQITQTVAAKKAAKDKTMQYLDDKIARESIKTRMVGTLIRTAKGVPRYPPWLQKALKVKDETEQFWVKQQQVVEANKQKQQRPKSRAPDQAAASKQAEESYTRIESFVNVWVSIAADDAQAVKMFLEEDRRRFFLRKDYVRNASKSVEGGGGGESLLHEASYLGSLKVVRFLVTFVQTHFTPEICVDAVNAVDTQYSLTTPMLAACRNSLGAIANRVEILKLLVEAGGDTARRDSHGDNVLHWCARTSQVLLLRYLLKHTDAVVVALSAENYKRQTPLSIAKLMIDRNRSLSTLTVHELLVGVNSTCNLRIKMLAIRRNEDLVRARDSAHVQEELASVMELSELLVPQAEKLWREAIALAEISRKGQEQQHVDAQVKAATAVAREWLETKDGKLFVKKQIPFATADIKQAVHSGKMPKPKDLKAAAKQRVQDLYVVEKELSARKSATEAFVAHRPPYPRDRVAELRHPDEGAEDGGRKQGAEKKKSSEARLAPGGRPRPAQIKLEIADLQVEINTACPPAQVAPGRQATKSPKLSGPSGFGLRPSISTSPTFSSSGKKGIQRNFVQGLGSDFQLDLHTGSAEQLEKSYDLSASGTFDAVGFQIKQTGLTRSPDRDSDGVPSTQSDRRQQHTKKHLVKLGVLGRGASGVVHKALHVPSLMLVAVKVIPVFEHEKRHQLIAELKALYNNLSTLLDAETSESTRQSVACPELVCLYDAFMNPNEGNVSIVVEYMDGGSLQDIADTGGCTSEVVLANISFRVLKGLAFLHSTHQLHRDIKPSNLLINHFGDVKVSDFGIVREMENSVAKATTFVGTLTYMSPERIASEEYSYKSDVWSFGLSIMTCALGKFPYSSRGGYWELLHMIRNEPPPRLPEGEFSDLFCDFLDKCLKKDQTERWSVKQLLKHEFIQRYCGDQAASQSSGRRTADEDAKNVEDDSKEQAEVDEIVQKVAEHYLKDAKELIKEHGYTLDDIVAWIQLLPAMQKVKLSRFAEQIGANSSLVCVKFQEAMNDLLNDIEETYFTGAKQSK</sequence>
<evidence type="ECO:0000313" key="8">
    <source>
        <dbReference type="EMBL" id="KAG6971261.1"/>
    </source>
</evidence>
<keyword evidence="3" id="KW-0472">Membrane</keyword>
<dbReference type="GO" id="GO:0043495">
    <property type="term" value="F:protein-membrane adaptor activity"/>
    <property type="evidence" value="ECO:0007669"/>
    <property type="project" value="InterPro"/>
</dbReference>
<feature type="region of interest" description="Disordered" evidence="6">
    <location>
        <begin position="3760"/>
        <end position="3780"/>
    </location>
</feature>
<feature type="repeat" description="ARM" evidence="4">
    <location>
        <begin position="2463"/>
        <end position="2506"/>
    </location>
</feature>
<feature type="repeat" description="ARM" evidence="4">
    <location>
        <begin position="1333"/>
        <end position="1375"/>
    </location>
</feature>
<dbReference type="PANTHER" id="PTHR47249:SF1">
    <property type="entry name" value="VACUOLAR PROTEIN 8"/>
    <property type="match status" value="1"/>
</dbReference>
<dbReference type="SMART" id="SM00567">
    <property type="entry name" value="EZ_HEAT"/>
    <property type="match status" value="6"/>
</dbReference>
<organism evidence="8 9">
    <name type="scientific">Phytophthora cactorum</name>
    <dbReference type="NCBI Taxonomy" id="29920"/>
    <lineage>
        <taxon>Eukaryota</taxon>
        <taxon>Sar</taxon>
        <taxon>Stramenopiles</taxon>
        <taxon>Oomycota</taxon>
        <taxon>Peronosporomycetes</taxon>
        <taxon>Peronosporales</taxon>
        <taxon>Peronosporaceae</taxon>
        <taxon>Phytophthora</taxon>
    </lineage>
</organism>
<evidence type="ECO:0000256" key="6">
    <source>
        <dbReference type="SAM" id="MobiDB-lite"/>
    </source>
</evidence>
<feature type="repeat" description="ARM" evidence="4">
    <location>
        <begin position="502"/>
        <end position="544"/>
    </location>
</feature>
<feature type="repeat" description="ARM" evidence="4">
    <location>
        <begin position="3000"/>
        <end position="3042"/>
    </location>
</feature>
<feature type="region of interest" description="Disordered" evidence="6">
    <location>
        <begin position="4603"/>
        <end position="4623"/>
    </location>
</feature>
<dbReference type="VEuPathDB" id="FungiDB:PC110_g1413"/>
<dbReference type="GO" id="GO:0004672">
    <property type="term" value="F:protein kinase activity"/>
    <property type="evidence" value="ECO:0007669"/>
    <property type="project" value="InterPro"/>
</dbReference>
<dbReference type="InterPro" id="IPR000225">
    <property type="entry name" value="Armadillo"/>
</dbReference>
<evidence type="ECO:0000259" key="7">
    <source>
        <dbReference type="PROSITE" id="PS50011"/>
    </source>
</evidence>
<feature type="repeat" description="ARM" evidence="4">
    <location>
        <begin position="2422"/>
        <end position="2464"/>
    </location>
</feature>
<comment type="subcellular location">
    <subcellularLocation>
        <location evidence="1">Endomembrane system</location>
    </subcellularLocation>
</comment>
<reference evidence="8" key="1">
    <citation type="submission" date="2021-01" db="EMBL/GenBank/DDBJ databases">
        <title>Phytophthora aleatoria, a newly-described species from Pinus radiata is distinct from Phytophthora cactorum isolates based on comparative genomics.</title>
        <authorList>
            <person name="Mcdougal R."/>
            <person name="Panda P."/>
            <person name="Williams N."/>
            <person name="Studholme D.J."/>
        </authorList>
    </citation>
    <scope>NUCLEOTIDE SEQUENCE</scope>
    <source>
        <strain evidence="8">NZFS 3830</strain>
    </source>
</reference>
<evidence type="ECO:0000256" key="3">
    <source>
        <dbReference type="ARBA" id="ARBA00023136"/>
    </source>
</evidence>
<dbReference type="InterPro" id="IPR017441">
    <property type="entry name" value="Protein_kinase_ATP_BS"/>
</dbReference>
<feature type="repeat" description="ARM" evidence="4">
    <location>
        <begin position="791"/>
        <end position="833"/>
    </location>
</feature>
<keyword evidence="5" id="KW-0547">Nucleotide-binding</keyword>
<dbReference type="PROSITE" id="PS50011">
    <property type="entry name" value="PROTEIN_KINASE_DOM"/>
    <property type="match status" value="1"/>
</dbReference>